<reference evidence="1 2" key="1">
    <citation type="journal article" date="2017" name="Sci. Rep.">
        <title>Characterization and diversity of phages infecting Aeromonas salmonicida subsp. salmonicida.</title>
        <authorList>
            <person name="Vincent A.T."/>
            <person name="Paquet V.E."/>
            <person name="Bernatchez A."/>
            <person name="Tremblay D.M."/>
            <person name="Moineau S."/>
            <person name="Charette S.J."/>
        </authorList>
    </citation>
    <scope>NUCLEOTIDE SEQUENCE [LARGE SCALE GENOMIC DNA]</scope>
</reference>
<sequence length="98" mass="11578">MKIFQEYKNDKLIETKGPFSVIKCSRYYLVAVIDGEKIELGQCNDYEKTYKKGIDQWISKVYSRCVDTEASYRWQAENLIKQADGEREIVELIESLRK</sequence>
<accession>A0A219YCX8</accession>
<name>A0A219YCX8_9CAUD</name>
<organism evidence="1 2">
    <name type="scientific">Aeromonas phage 65.2</name>
    <dbReference type="NCBI Taxonomy" id="1932896"/>
    <lineage>
        <taxon>Viruses</taxon>
        <taxon>Duplodnaviria</taxon>
        <taxon>Heunggongvirae</taxon>
        <taxon>Uroviricota</taxon>
        <taxon>Caudoviricetes</taxon>
        <taxon>Pantevenvirales</taxon>
        <taxon>Straboviridae</taxon>
        <taxon>Emmerichvirinae</taxon>
        <taxon>Ishigurovirus</taxon>
        <taxon>Ishigurovirus osborne</taxon>
    </lineage>
</organism>
<protein>
    <submittedName>
        <fullName evidence="1">Uncharacterized protein</fullName>
    </submittedName>
</protein>
<evidence type="ECO:0000313" key="1">
    <source>
        <dbReference type="EMBL" id="APU01797.1"/>
    </source>
</evidence>
<dbReference type="Proteomes" id="UP000225215">
    <property type="component" value="Segment"/>
</dbReference>
<proteinExistence type="predicted"/>
<evidence type="ECO:0000313" key="2">
    <source>
        <dbReference type="Proteomes" id="UP000225215"/>
    </source>
</evidence>
<dbReference type="EMBL" id="KY290955">
    <property type="protein sequence ID" value="APU01797.1"/>
    <property type="molecule type" value="Genomic_DNA"/>
</dbReference>